<dbReference type="PRINTS" id="PR00260">
    <property type="entry name" value="CHEMTRNSDUCR"/>
</dbReference>
<dbReference type="GO" id="GO:0007165">
    <property type="term" value="P:signal transduction"/>
    <property type="evidence" value="ECO:0007669"/>
    <property type="project" value="UniProtKB-KW"/>
</dbReference>
<dbReference type="PANTHER" id="PTHR32089:SF112">
    <property type="entry name" value="LYSOZYME-LIKE PROTEIN-RELATED"/>
    <property type="match status" value="1"/>
</dbReference>
<dbReference type="RefSeq" id="WP_124736555.1">
    <property type="nucleotide sequence ID" value="NZ_WSSB01000005.1"/>
</dbReference>
<evidence type="ECO:0000259" key="5">
    <source>
        <dbReference type="PROSITE" id="PS50111"/>
    </source>
</evidence>
<evidence type="ECO:0000256" key="4">
    <source>
        <dbReference type="SAM" id="Phobius"/>
    </source>
</evidence>
<dbReference type="PANTHER" id="PTHR32089">
    <property type="entry name" value="METHYL-ACCEPTING CHEMOTAXIS PROTEIN MCPB"/>
    <property type="match status" value="1"/>
</dbReference>
<organism evidence="7 8">
    <name type="scientific">Craterilacuibacter sinensis</name>
    <dbReference type="NCBI Taxonomy" id="2686017"/>
    <lineage>
        <taxon>Bacteria</taxon>
        <taxon>Pseudomonadati</taxon>
        <taxon>Pseudomonadota</taxon>
        <taxon>Betaproteobacteria</taxon>
        <taxon>Neisseriales</taxon>
        <taxon>Neisseriaceae</taxon>
        <taxon>Craterilacuibacter</taxon>
    </lineage>
</organism>
<feature type="domain" description="HAMP" evidence="6">
    <location>
        <begin position="95"/>
        <end position="149"/>
    </location>
</feature>
<dbReference type="PROSITE" id="PS50111">
    <property type="entry name" value="CHEMOTAXIS_TRANSDUC_2"/>
    <property type="match status" value="1"/>
</dbReference>
<dbReference type="CDD" id="cd06225">
    <property type="entry name" value="HAMP"/>
    <property type="match status" value="1"/>
</dbReference>
<reference evidence="7 8" key="1">
    <citation type="submission" date="2019-12" db="EMBL/GenBank/DDBJ databases">
        <title>Neisseriaceae gen. nov. sp. Genome sequencing and assembly.</title>
        <authorList>
            <person name="Liu Z."/>
            <person name="Li A."/>
        </authorList>
    </citation>
    <scope>NUCLEOTIDE SEQUENCE [LARGE SCALE GENOMIC DNA]</scope>
    <source>
        <strain evidence="7 8">B2N2-7</strain>
    </source>
</reference>
<name>A0A845BKB2_9NEIS</name>
<feature type="domain" description="Methyl-accepting transducer" evidence="5">
    <location>
        <begin position="191"/>
        <end position="390"/>
    </location>
</feature>
<feature type="transmembrane region" description="Helical" evidence="4">
    <location>
        <begin position="71"/>
        <end position="93"/>
    </location>
</feature>
<sequence length="597" mass="65954">MAYFWRIYTLIERTFWFSLGRKLCSFFFISLLQLGLVVYVYFALEDIRQLLSAAGIPAATMLEINAVLGRALWWSLGIWGLCFVFIGFMVWYLRYLIVRPLKTIIHILRDIGAGEGDLSGEIPASTYDEIRDLSEAHNQFLRKMREIIGKVQQKTIHIAIDSVRSRINMADSLAVARRQDALTAEVRAVSEKTSDGIHQVSGETQHISASTSDNLQVARESYTELCAVAATIGAISSKVERFNQTVTDLSQRSASIKDIVGLIKDVSDQTNLLALNAAIEAARAGESGRGFAVVADEVRKLAEKVKLATDEISGNIDGMLQRVGETEDETGQICRDTGAALLVVGKASEHFGKMVVDFERAASGLSGIAATMECFAVSNQQVNQNVQVVNELSQQVSAQLKQSSDVSRQLSGEAEEIQELVSRFVLGEGALDHLSQQTRGLRNRLQDMLERWRNQGLNVSDSHYVPVAGSFPLKYHTSYDGAVEADIQPLLDQIVRSNQGVIYSVLVDGNGYAPTHNSFYSKAPTGDAAKDLLYSRDKRLFDDPVGIRSARNTRSMLLQTYARDTGEVLSEIALPVQLNGRHWGALRLGFDPQQLLK</sequence>
<keyword evidence="4" id="KW-0812">Transmembrane</keyword>
<dbReference type="SUPFAM" id="SSF58104">
    <property type="entry name" value="Methyl-accepting chemotaxis protein (MCP) signaling domain"/>
    <property type="match status" value="1"/>
</dbReference>
<dbReference type="InterPro" id="IPR004090">
    <property type="entry name" value="Chemotax_Me-accpt_rcpt"/>
</dbReference>
<evidence type="ECO:0000256" key="3">
    <source>
        <dbReference type="PROSITE-ProRule" id="PRU00284"/>
    </source>
</evidence>
<dbReference type="GO" id="GO:0016020">
    <property type="term" value="C:membrane"/>
    <property type="evidence" value="ECO:0007669"/>
    <property type="project" value="InterPro"/>
</dbReference>
<dbReference type="GO" id="GO:0006935">
    <property type="term" value="P:chemotaxis"/>
    <property type="evidence" value="ECO:0007669"/>
    <property type="project" value="InterPro"/>
</dbReference>
<keyword evidence="1 3" id="KW-0807">Transducer</keyword>
<feature type="transmembrane region" description="Helical" evidence="4">
    <location>
        <begin position="23"/>
        <end position="42"/>
    </location>
</feature>
<proteinExistence type="inferred from homology"/>
<dbReference type="PROSITE" id="PS50885">
    <property type="entry name" value="HAMP"/>
    <property type="match status" value="1"/>
</dbReference>
<dbReference type="EMBL" id="WSSB01000005">
    <property type="protein sequence ID" value="MXR36639.1"/>
    <property type="molecule type" value="Genomic_DNA"/>
</dbReference>
<dbReference type="InterPro" id="IPR004089">
    <property type="entry name" value="MCPsignal_dom"/>
</dbReference>
<dbReference type="Proteomes" id="UP000467214">
    <property type="component" value="Unassembled WGS sequence"/>
</dbReference>
<dbReference type="Pfam" id="PF00672">
    <property type="entry name" value="HAMP"/>
    <property type="match status" value="1"/>
</dbReference>
<accession>A0A845BKB2</accession>
<evidence type="ECO:0000313" key="7">
    <source>
        <dbReference type="EMBL" id="MXR36639.1"/>
    </source>
</evidence>
<gene>
    <name evidence="7" type="ORF">GQF02_06615</name>
</gene>
<dbReference type="AlphaFoldDB" id="A0A845BKB2"/>
<comment type="similarity">
    <text evidence="2">Belongs to the methyl-accepting chemotaxis (MCP) protein family.</text>
</comment>
<dbReference type="InterPro" id="IPR003660">
    <property type="entry name" value="HAMP_dom"/>
</dbReference>
<evidence type="ECO:0000256" key="1">
    <source>
        <dbReference type="ARBA" id="ARBA00023224"/>
    </source>
</evidence>
<dbReference type="Gene3D" id="1.10.287.950">
    <property type="entry name" value="Methyl-accepting chemotaxis protein"/>
    <property type="match status" value="1"/>
</dbReference>
<evidence type="ECO:0000259" key="6">
    <source>
        <dbReference type="PROSITE" id="PS50885"/>
    </source>
</evidence>
<evidence type="ECO:0000313" key="8">
    <source>
        <dbReference type="Proteomes" id="UP000467214"/>
    </source>
</evidence>
<dbReference type="SMART" id="SM00283">
    <property type="entry name" value="MA"/>
    <property type="match status" value="1"/>
</dbReference>
<dbReference type="GO" id="GO:0004888">
    <property type="term" value="F:transmembrane signaling receptor activity"/>
    <property type="evidence" value="ECO:0007669"/>
    <property type="project" value="InterPro"/>
</dbReference>
<keyword evidence="4" id="KW-0472">Membrane</keyword>
<dbReference type="SMART" id="SM00304">
    <property type="entry name" value="HAMP"/>
    <property type="match status" value="1"/>
</dbReference>
<keyword evidence="8" id="KW-1185">Reference proteome</keyword>
<comment type="caution">
    <text evidence="7">The sequence shown here is derived from an EMBL/GenBank/DDBJ whole genome shotgun (WGS) entry which is preliminary data.</text>
</comment>
<evidence type="ECO:0000256" key="2">
    <source>
        <dbReference type="ARBA" id="ARBA00029447"/>
    </source>
</evidence>
<keyword evidence="4" id="KW-1133">Transmembrane helix</keyword>
<dbReference type="Pfam" id="PF00015">
    <property type="entry name" value="MCPsignal"/>
    <property type="match status" value="1"/>
</dbReference>
<protein>
    <submittedName>
        <fullName evidence="7">HAMP domain-containing protein</fullName>
    </submittedName>
</protein>